<dbReference type="EMBL" id="JBDFQZ010000007">
    <property type="protein sequence ID" value="KAK9707469.1"/>
    <property type="molecule type" value="Genomic_DNA"/>
</dbReference>
<keyword evidence="14" id="KW-1185">Reference proteome</keyword>
<evidence type="ECO:0000313" key="13">
    <source>
        <dbReference type="EMBL" id="KAK9707469.1"/>
    </source>
</evidence>
<keyword evidence="4" id="KW-0509">mRNA transport</keyword>
<evidence type="ECO:0000256" key="11">
    <source>
        <dbReference type="SAM" id="MobiDB-lite"/>
    </source>
</evidence>
<feature type="region of interest" description="Disordered" evidence="11">
    <location>
        <begin position="219"/>
        <end position="259"/>
    </location>
</feature>
<dbReference type="GO" id="GO:0015031">
    <property type="term" value="P:protein transport"/>
    <property type="evidence" value="ECO:0007669"/>
    <property type="project" value="UniProtKB-KW"/>
</dbReference>
<dbReference type="PANTHER" id="PTHR12960:SF0">
    <property type="entry name" value="MRNA EXPORT FACTOR GLE1"/>
    <property type="match status" value="1"/>
</dbReference>
<evidence type="ECO:0000256" key="8">
    <source>
        <dbReference type="ARBA" id="ARBA00023242"/>
    </source>
</evidence>
<comment type="caution">
    <text evidence="13">The sequence shown here is derived from an EMBL/GenBank/DDBJ whole genome shotgun (WGS) entry which is preliminary data.</text>
</comment>
<dbReference type="GO" id="GO:0044614">
    <property type="term" value="C:nuclear pore cytoplasmic filaments"/>
    <property type="evidence" value="ECO:0007669"/>
    <property type="project" value="TreeGrafter"/>
</dbReference>
<evidence type="ECO:0000256" key="9">
    <source>
        <dbReference type="ARBA" id="ARBA00026227"/>
    </source>
</evidence>
<dbReference type="AlphaFoldDB" id="A0AAW1JQK3"/>
<dbReference type="GO" id="GO:0000822">
    <property type="term" value="F:inositol hexakisphosphate binding"/>
    <property type="evidence" value="ECO:0007669"/>
    <property type="project" value="TreeGrafter"/>
</dbReference>
<evidence type="ECO:0000256" key="6">
    <source>
        <dbReference type="ARBA" id="ARBA00023010"/>
    </source>
</evidence>
<feature type="transmembrane region" description="Helical" evidence="12">
    <location>
        <begin position="508"/>
        <end position="530"/>
    </location>
</feature>
<keyword evidence="6" id="KW-0811">Translocation</keyword>
<protein>
    <recommendedName>
        <fullName evidence="9">mRNA export factor GLE1</fullName>
    </recommendedName>
    <alternativeName>
        <fullName evidence="10">Nucleoporin GLE1</fullName>
    </alternativeName>
</protein>
<feature type="region of interest" description="Disordered" evidence="11">
    <location>
        <begin position="609"/>
        <end position="637"/>
    </location>
</feature>
<dbReference type="InterPro" id="IPR038506">
    <property type="entry name" value="GLE1-like_sf"/>
</dbReference>
<dbReference type="Gene3D" id="1.25.40.510">
    <property type="entry name" value="GLE1-like"/>
    <property type="match status" value="1"/>
</dbReference>
<keyword evidence="7" id="KW-0906">Nuclear pore complex</keyword>
<evidence type="ECO:0000313" key="14">
    <source>
        <dbReference type="Proteomes" id="UP001443914"/>
    </source>
</evidence>
<evidence type="ECO:0000256" key="7">
    <source>
        <dbReference type="ARBA" id="ARBA00023132"/>
    </source>
</evidence>
<evidence type="ECO:0000256" key="1">
    <source>
        <dbReference type="ARBA" id="ARBA00004567"/>
    </source>
</evidence>
<comment type="similarity">
    <text evidence="2">Belongs to the GLE1 family.</text>
</comment>
<dbReference type="GO" id="GO:0016973">
    <property type="term" value="P:poly(A)+ mRNA export from nucleus"/>
    <property type="evidence" value="ECO:0007669"/>
    <property type="project" value="InterPro"/>
</dbReference>
<dbReference type="GO" id="GO:0005543">
    <property type="term" value="F:phospholipid binding"/>
    <property type="evidence" value="ECO:0007669"/>
    <property type="project" value="TreeGrafter"/>
</dbReference>
<dbReference type="GO" id="GO:0005737">
    <property type="term" value="C:cytoplasm"/>
    <property type="evidence" value="ECO:0007669"/>
    <property type="project" value="TreeGrafter"/>
</dbReference>
<evidence type="ECO:0000256" key="2">
    <source>
        <dbReference type="ARBA" id="ARBA00011056"/>
    </source>
</evidence>
<dbReference type="GO" id="GO:0031369">
    <property type="term" value="F:translation initiation factor binding"/>
    <property type="evidence" value="ECO:0007669"/>
    <property type="project" value="TreeGrafter"/>
</dbReference>
<comment type="subcellular location">
    <subcellularLocation>
        <location evidence="1">Nucleus</location>
        <location evidence="1">Nuclear pore complex</location>
    </subcellularLocation>
</comment>
<evidence type="ECO:0000256" key="3">
    <source>
        <dbReference type="ARBA" id="ARBA00022448"/>
    </source>
</evidence>
<keyword evidence="12" id="KW-0812">Transmembrane</keyword>
<keyword evidence="12" id="KW-1133">Transmembrane helix</keyword>
<sequence length="637" mass="72921">MGMVKLEPKCSKIVNGVSFDPNPNWSFKELLSELNSLESKPFTKSPSREIRGVRKREKIEKKAFVMRVCDLDFVESDCEDEIDSGSLVPSSKFVYISDSEDSEDEAMQPLQVAFPHKMGVAEGAFHELTHEHKLGVKEEQRNQVTAIEAQLVAMKEKYTSEYAQSLKTIDANREMDRKRDTHYQRKIAVDLDNHLTAIQRDHAHRSQIEERRIRDDAAVEEAKRKEKALHEENLRQQKAKAEEEARREAARRVEESKIAEEAEKAKEAAEKLAKEKSAAASAATQNVLSTSPAADVPIQSTGNLIRAIANALKLEEKRLQIYKELEERNQSILSGVNMDLRPKEREIARRIKQISGSHESVRSKASELLKIFNDPALPQSVTVAMFAKKVIAIFETPNANFNTSAFACGHVIVYVSAQIPVVMNLLLAELHKVCMYTVPKHVTNSKTAFQTKERYCKAIGFREEDGNLESMDQYLERLRSYMKLYGALVQTEVQGVQNLHGLEEGWTWLAWFLNALPATLLTAVALEAFLRMAGFALYRKYKDQFRKVLNAISREFVHKLKASGKPEISSVITRLEDYINSNRFLEEPEGWRLKDTLLSHNADFESQDDGRQQYQQSSYRQQPQYQQYQQSSFRQYY</sequence>
<keyword evidence="5" id="KW-0653">Protein transport</keyword>
<proteinExistence type="inferred from homology"/>
<organism evidence="13 14">
    <name type="scientific">Saponaria officinalis</name>
    <name type="common">Common soapwort</name>
    <name type="synonym">Lychnis saponaria</name>
    <dbReference type="NCBI Taxonomy" id="3572"/>
    <lineage>
        <taxon>Eukaryota</taxon>
        <taxon>Viridiplantae</taxon>
        <taxon>Streptophyta</taxon>
        <taxon>Embryophyta</taxon>
        <taxon>Tracheophyta</taxon>
        <taxon>Spermatophyta</taxon>
        <taxon>Magnoliopsida</taxon>
        <taxon>eudicotyledons</taxon>
        <taxon>Gunneridae</taxon>
        <taxon>Pentapetalae</taxon>
        <taxon>Caryophyllales</taxon>
        <taxon>Caryophyllaceae</taxon>
        <taxon>Caryophylleae</taxon>
        <taxon>Saponaria</taxon>
    </lineage>
</organism>
<gene>
    <name evidence="13" type="ORF">RND81_07G199300</name>
</gene>
<dbReference type="PANTHER" id="PTHR12960">
    <property type="entry name" value="GLE-1-RELATED"/>
    <property type="match status" value="1"/>
</dbReference>
<dbReference type="InterPro" id="IPR012476">
    <property type="entry name" value="GLE1"/>
</dbReference>
<dbReference type="Pfam" id="PF07817">
    <property type="entry name" value="GLE1"/>
    <property type="match status" value="1"/>
</dbReference>
<feature type="compositionally biased region" description="Low complexity" evidence="11">
    <location>
        <begin position="612"/>
        <end position="637"/>
    </location>
</feature>
<dbReference type="Proteomes" id="UP001443914">
    <property type="component" value="Unassembled WGS sequence"/>
</dbReference>
<evidence type="ECO:0000256" key="10">
    <source>
        <dbReference type="ARBA" id="ARBA00029983"/>
    </source>
</evidence>
<keyword evidence="3" id="KW-0813">Transport</keyword>
<evidence type="ECO:0000256" key="12">
    <source>
        <dbReference type="SAM" id="Phobius"/>
    </source>
</evidence>
<keyword evidence="8" id="KW-0539">Nucleus</keyword>
<evidence type="ECO:0000256" key="5">
    <source>
        <dbReference type="ARBA" id="ARBA00022927"/>
    </source>
</evidence>
<keyword evidence="12" id="KW-0472">Membrane</keyword>
<reference evidence="13" key="1">
    <citation type="submission" date="2024-03" db="EMBL/GenBank/DDBJ databases">
        <title>WGS assembly of Saponaria officinalis var. Norfolk2.</title>
        <authorList>
            <person name="Jenkins J."/>
            <person name="Shu S."/>
            <person name="Grimwood J."/>
            <person name="Barry K."/>
            <person name="Goodstein D."/>
            <person name="Schmutz J."/>
            <person name="Leebens-Mack J."/>
            <person name="Osbourn A."/>
        </authorList>
    </citation>
    <scope>NUCLEOTIDE SEQUENCE [LARGE SCALE GENOMIC DNA]</scope>
    <source>
        <strain evidence="13">JIC</strain>
    </source>
</reference>
<name>A0AAW1JQK3_SAPOF</name>
<accession>A0AAW1JQK3</accession>
<evidence type="ECO:0000256" key="4">
    <source>
        <dbReference type="ARBA" id="ARBA00022816"/>
    </source>
</evidence>